<feature type="domain" description="DBB" evidence="9">
    <location>
        <begin position="175"/>
        <end position="308"/>
    </location>
</feature>
<dbReference type="OrthoDB" id="8192811at2759"/>
<keyword evidence="1" id="KW-0597">Phosphoprotein</keyword>
<dbReference type="PANTHER" id="PTHR16267:SF13">
    <property type="entry name" value="B-CELL SCAFFOLD PROTEIN WITH ANKYRIN REPEATS"/>
    <property type="match status" value="1"/>
</dbReference>
<feature type="non-terminal residue" evidence="10">
    <location>
        <position position="1"/>
    </location>
</feature>
<dbReference type="Pfam" id="PF18567">
    <property type="entry name" value="TIR_3"/>
    <property type="match status" value="1"/>
</dbReference>
<dbReference type="EMBL" id="VXBZ01001844">
    <property type="protein sequence ID" value="NXP45250.1"/>
    <property type="molecule type" value="Genomic_DNA"/>
</dbReference>
<reference evidence="10 11" key="1">
    <citation type="submission" date="2019-09" db="EMBL/GenBank/DDBJ databases">
        <title>Bird 10,000 Genomes (B10K) Project - Family phase.</title>
        <authorList>
            <person name="Zhang G."/>
        </authorList>
    </citation>
    <scope>NUCLEOTIDE SEQUENCE [LARGE SCALE GENOMIC DNA]</scope>
    <source>
        <strain evidence="10">B10K-DU-001-55</strain>
        <tissue evidence="10">Muscle</tissue>
    </source>
</reference>
<gene>
    <name evidence="10" type="primary">Bank1</name>
    <name evidence="10" type="ORF">HELFUL_R13761</name>
</gene>
<protein>
    <recommendedName>
        <fullName evidence="7">B-cell scaffold protein with ankyrin repeats</fullName>
    </recommendedName>
</protein>
<evidence type="ECO:0000256" key="4">
    <source>
        <dbReference type="ARBA" id="ARBA00023043"/>
    </source>
</evidence>
<dbReference type="InterPro" id="IPR035897">
    <property type="entry name" value="Toll_tir_struct_dom_sf"/>
</dbReference>
<comment type="function">
    <text evidence="5">Involved in B-cell receptor (BCR)-induced Ca(2+) mobilization from intracellular stores. Promotes Lyn-mediated phosphorylation of IP3 receptors 1 and 2.</text>
</comment>
<feature type="non-terminal residue" evidence="10">
    <location>
        <position position="697"/>
    </location>
</feature>
<dbReference type="InterPro" id="IPR017893">
    <property type="entry name" value="DBB_domain"/>
</dbReference>
<keyword evidence="4" id="KW-0040">ANK repeat</keyword>
<dbReference type="GO" id="GO:0005102">
    <property type="term" value="F:signaling receptor binding"/>
    <property type="evidence" value="ECO:0007669"/>
    <property type="project" value="TreeGrafter"/>
</dbReference>
<dbReference type="FunFam" id="3.40.50.10140:FF:000017">
    <property type="entry name" value="B cell scaffold protein with ankyrin repeats 1"/>
    <property type="match status" value="1"/>
</dbReference>
<evidence type="ECO:0000256" key="8">
    <source>
        <dbReference type="SAM" id="MobiDB-lite"/>
    </source>
</evidence>
<dbReference type="Gene3D" id="1.25.40.20">
    <property type="entry name" value="Ankyrin repeat-containing domain"/>
    <property type="match status" value="1"/>
</dbReference>
<sequence>ENTKDILVIYEQEAEEWALYLKSLFGHIVNEGGIFLYNLETSSFKHHELFSLPCYKCKLLILSCGLLNSLNRRRSYFLEQVLKPADNVVILLCGVENSEIHYEILSLDGGSKVISTDQEPEEYLSAVTGIIQQDHQTSSNVNLSDVRRSSEKTELSFKREALPKTSEINEQSVLVLPGRISCENPGEIFILLKDEIDDETLEIEFIAENQKIRTQPASWNKRIKYMKALDFPAGPVCVNVYCEGVIKTTAQIEYYSAVEEIEHIFKKVADPIAFICQAFKFSSVEKLDNVLTLLLKLLLKSKTYTHEFIPFQSEEEHHQQANSHLEEFPTLLHCAARFGLKSLVTFLLSCSEATQACKITNKYGDDPAGIAEKYGHRELRKLMKELLINAEDSFTDCEEEVDDDTYMLMLGSETQPATTLNTRQSPGDQYGIGTGCRQEAEVGEETEDDVEDSREESEHEDQEEEDSYHFSSSPDNLYASIPDDLEDSRRGCFICKRQPPPPPRNVPGIPRQEYLRNVSQDRNFVEDRREHGYGLITAYYREDQGPHEEDNKEEHPYTFAKLDESVYDFILAEEDEERRKERRSFILNRPPAPAPRPVCSPGREENTPYIVQVFQQKATQVPSDNNRTYCEARKPAANRGHTDAGTDSTVKHTLPAEQKELIYLQEQVKKGAISVNEALKRFKQWQNESERLQPTEQ</sequence>
<dbReference type="GO" id="GO:0051898">
    <property type="term" value="P:negative regulation of phosphatidylinositol 3-kinase/protein kinase B signal transduction"/>
    <property type="evidence" value="ECO:0007669"/>
    <property type="project" value="TreeGrafter"/>
</dbReference>
<evidence type="ECO:0000256" key="3">
    <source>
        <dbReference type="ARBA" id="ARBA00022936"/>
    </source>
</evidence>
<dbReference type="PROSITE" id="PS51376">
    <property type="entry name" value="DBB"/>
    <property type="match status" value="1"/>
</dbReference>
<dbReference type="PANTHER" id="PTHR16267">
    <property type="entry name" value="BANK1/PIK3AP1 FAMILY MEMBER"/>
    <property type="match status" value="1"/>
</dbReference>
<dbReference type="SMART" id="SM01282">
    <property type="entry name" value="DBB"/>
    <property type="match status" value="1"/>
</dbReference>
<feature type="region of interest" description="Disordered" evidence="8">
    <location>
        <begin position="417"/>
        <end position="483"/>
    </location>
</feature>
<dbReference type="AlphaFoldDB" id="A0A7L2AIH3"/>
<accession>A0A7L2AIH3</accession>
<feature type="compositionally biased region" description="Polar residues" evidence="8">
    <location>
        <begin position="417"/>
        <end position="427"/>
    </location>
</feature>
<evidence type="ECO:0000256" key="2">
    <source>
        <dbReference type="ARBA" id="ARBA00022737"/>
    </source>
</evidence>
<dbReference type="GO" id="GO:0042113">
    <property type="term" value="P:B cell activation"/>
    <property type="evidence" value="ECO:0007669"/>
    <property type="project" value="UniProtKB-KW"/>
</dbReference>
<comment type="caution">
    <text evidence="10">The sequence shown here is derived from an EMBL/GenBank/DDBJ whole genome shotgun (WGS) entry which is preliminary data.</text>
</comment>
<dbReference type="InterPro" id="IPR041340">
    <property type="entry name" value="PIK3AP1_TIR"/>
</dbReference>
<evidence type="ECO:0000256" key="5">
    <source>
        <dbReference type="ARBA" id="ARBA00054773"/>
    </source>
</evidence>
<feature type="region of interest" description="Disordered" evidence="8">
    <location>
        <begin position="492"/>
        <end position="511"/>
    </location>
</feature>
<keyword evidence="11" id="KW-1185">Reference proteome</keyword>
<keyword evidence="2" id="KW-0677">Repeat</keyword>
<dbReference type="Gene3D" id="3.40.50.10140">
    <property type="entry name" value="Toll/interleukin-1 receptor homology (TIR) domain"/>
    <property type="match status" value="1"/>
</dbReference>
<evidence type="ECO:0000313" key="10">
    <source>
        <dbReference type="EMBL" id="NXP45250.1"/>
    </source>
</evidence>
<evidence type="ECO:0000256" key="6">
    <source>
        <dbReference type="ARBA" id="ARBA00065779"/>
    </source>
</evidence>
<dbReference type="GO" id="GO:0050869">
    <property type="term" value="P:negative regulation of B cell activation"/>
    <property type="evidence" value="ECO:0007669"/>
    <property type="project" value="TreeGrafter"/>
</dbReference>
<dbReference type="InterPro" id="IPR036770">
    <property type="entry name" value="Ankyrin_rpt-contain_sf"/>
</dbReference>
<proteinExistence type="predicted"/>
<comment type="subunit">
    <text evidence="6">Interacts with LYN, ITPR1 and ITPR2.</text>
</comment>
<evidence type="ECO:0000256" key="1">
    <source>
        <dbReference type="ARBA" id="ARBA00022553"/>
    </source>
</evidence>
<keyword evidence="3" id="KW-0075">B-cell activation</keyword>
<dbReference type="Pfam" id="PF14545">
    <property type="entry name" value="DBB"/>
    <property type="match status" value="1"/>
</dbReference>
<evidence type="ECO:0000256" key="7">
    <source>
        <dbReference type="ARBA" id="ARBA00069696"/>
    </source>
</evidence>
<name>A0A7L2AIH3_9GRUI</name>
<organism evidence="10 11">
    <name type="scientific">Heliornis fulica</name>
    <name type="common">sungrebe</name>
    <dbReference type="NCBI Taxonomy" id="54369"/>
    <lineage>
        <taxon>Eukaryota</taxon>
        <taxon>Metazoa</taxon>
        <taxon>Chordata</taxon>
        <taxon>Craniata</taxon>
        <taxon>Vertebrata</taxon>
        <taxon>Euteleostomi</taxon>
        <taxon>Archelosauria</taxon>
        <taxon>Archosauria</taxon>
        <taxon>Dinosauria</taxon>
        <taxon>Saurischia</taxon>
        <taxon>Theropoda</taxon>
        <taxon>Coelurosauria</taxon>
        <taxon>Aves</taxon>
        <taxon>Neognathae</taxon>
        <taxon>Neoaves</taxon>
        <taxon>Gruiformes</taxon>
        <taxon>Heliornithidae</taxon>
        <taxon>Heliornis</taxon>
    </lineage>
</organism>
<evidence type="ECO:0000259" key="9">
    <source>
        <dbReference type="PROSITE" id="PS51376"/>
    </source>
</evidence>
<dbReference type="Proteomes" id="UP000590868">
    <property type="component" value="Unassembled WGS sequence"/>
</dbReference>
<feature type="compositionally biased region" description="Acidic residues" evidence="8">
    <location>
        <begin position="441"/>
        <end position="466"/>
    </location>
</feature>
<dbReference type="GO" id="GO:0007165">
    <property type="term" value="P:signal transduction"/>
    <property type="evidence" value="ECO:0007669"/>
    <property type="project" value="UniProtKB-ARBA"/>
</dbReference>
<evidence type="ECO:0000313" key="11">
    <source>
        <dbReference type="Proteomes" id="UP000590868"/>
    </source>
</evidence>
<dbReference type="GO" id="GO:1990782">
    <property type="term" value="F:protein tyrosine kinase binding"/>
    <property type="evidence" value="ECO:0007669"/>
    <property type="project" value="TreeGrafter"/>
</dbReference>
<dbReference type="InterPro" id="IPR052446">
    <property type="entry name" value="B-cell_PI3K-Signaling_Adptrs"/>
</dbReference>
<dbReference type="GO" id="GO:0051246">
    <property type="term" value="P:regulation of protein metabolic process"/>
    <property type="evidence" value="ECO:0007669"/>
    <property type="project" value="UniProtKB-ARBA"/>
</dbReference>